<dbReference type="Proteomes" id="UP000295122">
    <property type="component" value="Unassembled WGS sequence"/>
</dbReference>
<reference evidence="1 2" key="1">
    <citation type="submission" date="2019-03" db="EMBL/GenBank/DDBJ databases">
        <title>Genomic Encyclopedia of Type Strains, Phase IV (KMG-IV): sequencing the most valuable type-strain genomes for metagenomic binning, comparative biology and taxonomic classification.</title>
        <authorList>
            <person name="Goeker M."/>
        </authorList>
    </citation>
    <scope>NUCLEOTIDE SEQUENCE [LARGE SCALE GENOMIC DNA]</scope>
    <source>
        <strain evidence="1 2">DSM 25903</strain>
    </source>
</reference>
<dbReference type="OrthoDB" id="7996125at2"/>
<comment type="caution">
    <text evidence="1">The sequence shown here is derived from an EMBL/GenBank/DDBJ whole genome shotgun (WGS) entry which is preliminary data.</text>
</comment>
<protein>
    <submittedName>
        <fullName evidence="1">Uncharacterized protein</fullName>
    </submittedName>
</protein>
<name>A0A4R7C3Z4_9HYPH</name>
<accession>A0A4R7C3Z4</accession>
<proteinExistence type="predicted"/>
<gene>
    <name evidence="1" type="ORF">EV668_0476</name>
</gene>
<dbReference type="EMBL" id="SNZR01000011">
    <property type="protein sequence ID" value="TDR93220.1"/>
    <property type="molecule type" value="Genomic_DNA"/>
</dbReference>
<evidence type="ECO:0000313" key="1">
    <source>
        <dbReference type="EMBL" id="TDR93220.1"/>
    </source>
</evidence>
<sequence length="129" mass="13918">MTGISVTLEGNNIQLAFEKNDHTTAVVMDPGTAQSLILALGQMLLKIDQDEDPQAEPTEAYGEDEYLDVTSPAIDIGTDEDGQAVVALQAGPLPPFVLRLNDEEARHVAQGLLEILNSPRDIRKSLGDH</sequence>
<dbReference type="AlphaFoldDB" id="A0A4R7C3Z4"/>
<keyword evidence="2" id="KW-1185">Reference proteome</keyword>
<evidence type="ECO:0000313" key="2">
    <source>
        <dbReference type="Proteomes" id="UP000295122"/>
    </source>
</evidence>
<dbReference type="RefSeq" id="WP_133768242.1">
    <property type="nucleotide sequence ID" value="NZ_SNZR01000011.1"/>
</dbReference>
<organism evidence="1 2">
    <name type="scientific">Enterovirga rhinocerotis</name>
    <dbReference type="NCBI Taxonomy" id="1339210"/>
    <lineage>
        <taxon>Bacteria</taxon>
        <taxon>Pseudomonadati</taxon>
        <taxon>Pseudomonadota</taxon>
        <taxon>Alphaproteobacteria</taxon>
        <taxon>Hyphomicrobiales</taxon>
        <taxon>Methylobacteriaceae</taxon>
        <taxon>Enterovirga</taxon>
    </lineage>
</organism>